<name>A0A8H3EEZ9_9LECA</name>
<evidence type="ECO:0000313" key="2">
    <source>
        <dbReference type="EMBL" id="CAF9903978.1"/>
    </source>
</evidence>
<dbReference type="OrthoDB" id="20872at2759"/>
<gene>
    <name evidence="2" type="ORF">HETSPECPRED_003285</name>
</gene>
<sequence length="560" mass="63652">MRLLSTSTGELHEFFDEKTPPYAILSHTWGDGEVSFRDLERHDPDPTKMAGYSKIKSCCKLAASEGWKFVWIDTCCIDKSSSAELSEAINSMFRWYHRAAVCYAYLSDVDVEGEPHSSSSSICGSRWFTRGWTLQELLAPADVIFYDKNWTEIGTKRGLREEISSETGIQVFHLFYPMDACIAVKMSWASRRTTARREDIAYCLLGLFDLNMPLLYGEGEKAFFRLQYELLQSGGEDESILAWEDRAYQPSTFGLLAPSPAAFASSGNIETIDVHSSRHPLVSNLTKKSMLANVLMPADPSSGYPFSNPSSKPLVILHCKRQGEDDTCLGIAVTTHRREGYYIRHDPTTLTTCRASSDLRRSHQAKRSEKILLSYANMSPFGSSAERIIGVKWPALQIDPRIARMWSEREGFEMGYHFNDGCWAFKHADTIHKIAMTFASSEGECFSIVLQRGGNFFDEDVGIDVIIWDFVLVQEALQDSQISSRTREALYERQPPSQLAYKKYDYLEQDTFYGKLQQGSHLSVKLRKHSIDDHIRRTLCIDVSKNSSIFELKDIVFLRE</sequence>
<feature type="domain" description="Heterokaryon incompatibility" evidence="1">
    <location>
        <begin position="22"/>
        <end position="113"/>
    </location>
</feature>
<evidence type="ECO:0000259" key="1">
    <source>
        <dbReference type="Pfam" id="PF06985"/>
    </source>
</evidence>
<keyword evidence="3" id="KW-1185">Reference proteome</keyword>
<dbReference type="Pfam" id="PF06985">
    <property type="entry name" value="HET"/>
    <property type="match status" value="1"/>
</dbReference>
<dbReference type="Proteomes" id="UP000664521">
    <property type="component" value="Unassembled WGS sequence"/>
</dbReference>
<reference evidence="2" key="1">
    <citation type="submission" date="2021-03" db="EMBL/GenBank/DDBJ databases">
        <authorList>
            <person name="Tagirdzhanova G."/>
        </authorList>
    </citation>
    <scope>NUCLEOTIDE SEQUENCE</scope>
</reference>
<comment type="caution">
    <text evidence="2">The sequence shown here is derived from an EMBL/GenBank/DDBJ whole genome shotgun (WGS) entry which is preliminary data.</text>
</comment>
<dbReference type="AlphaFoldDB" id="A0A8H3EEZ9"/>
<evidence type="ECO:0000313" key="3">
    <source>
        <dbReference type="Proteomes" id="UP000664521"/>
    </source>
</evidence>
<dbReference type="InterPro" id="IPR010730">
    <property type="entry name" value="HET"/>
</dbReference>
<protein>
    <recommendedName>
        <fullName evidence="1">Heterokaryon incompatibility domain-containing protein</fullName>
    </recommendedName>
</protein>
<proteinExistence type="predicted"/>
<dbReference type="PANTHER" id="PTHR10622:SF10">
    <property type="entry name" value="HET DOMAIN-CONTAINING PROTEIN"/>
    <property type="match status" value="1"/>
</dbReference>
<dbReference type="EMBL" id="CAJPDS010000002">
    <property type="protein sequence ID" value="CAF9903978.1"/>
    <property type="molecule type" value="Genomic_DNA"/>
</dbReference>
<organism evidence="2 3">
    <name type="scientific">Heterodermia speciosa</name>
    <dbReference type="NCBI Taxonomy" id="116794"/>
    <lineage>
        <taxon>Eukaryota</taxon>
        <taxon>Fungi</taxon>
        <taxon>Dikarya</taxon>
        <taxon>Ascomycota</taxon>
        <taxon>Pezizomycotina</taxon>
        <taxon>Lecanoromycetes</taxon>
        <taxon>OSLEUM clade</taxon>
        <taxon>Lecanoromycetidae</taxon>
        <taxon>Caliciales</taxon>
        <taxon>Physciaceae</taxon>
        <taxon>Heterodermia</taxon>
    </lineage>
</organism>
<dbReference type="PANTHER" id="PTHR10622">
    <property type="entry name" value="HET DOMAIN-CONTAINING PROTEIN"/>
    <property type="match status" value="1"/>
</dbReference>
<accession>A0A8H3EEZ9</accession>